<accession>A0A382WG14</accession>
<dbReference type="AlphaFoldDB" id="A0A382WG14"/>
<feature type="non-terminal residue" evidence="1">
    <location>
        <position position="48"/>
    </location>
</feature>
<gene>
    <name evidence="1" type="ORF">METZ01_LOCUS410577</name>
</gene>
<dbReference type="EMBL" id="UINC01159563">
    <property type="protein sequence ID" value="SVD57723.1"/>
    <property type="molecule type" value="Genomic_DNA"/>
</dbReference>
<proteinExistence type="predicted"/>
<evidence type="ECO:0000313" key="1">
    <source>
        <dbReference type="EMBL" id="SVD57723.1"/>
    </source>
</evidence>
<reference evidence="1" key="1">
    <citation type="submission" date="2018-05" db="EMBL/GenBank/DDBJ databases">
        <authorList>
            <person name="Lanie J.A."/>
            <person name="Ng W.-L."/>
            <person name="Kazmierczak K.M."/>
            <person name="Andrzejewski T.M."/>
            <person name="Davidsen T.M."/>
            <person name="Wayne K.J."/>
            <person name="Tettelin H."/>
            <person name="Glass J.I."/>
            <person name="Rusch D."/>
            <person name="Podicherti R."/>
            <person name="Tsui H.-C.T."/>
            <person name="Winkler M.E."/>
        </authorList>
    </citation>
    <scope>NUCLEOTIDE SEQUENCE</scope>
</reference>
<organism evidence="1">
    <name type="scientific">marine metagenome</name>
    <dbReference type="NCBI Taxonomy" id="408172"/>
    <lineage>
        <taxon>unclassified sequences</taxon>
        <taxon>metagenomes</taxon>
        <taxon>ecological metagenomes</taxon>
    </lineage>
</organism>
<name>A0A382WG14_9ZZZZ</name>
<sequence length="48" mass="5858">MSKIILIILVLFLLFFNNKIKKIYQYSIKENPIHKKIVSNLDLFFLFR</sequence>
<protein>
    <submittedName>
        <fullName evidence="1">Uncharacterized protein</fullName>
    </submittedName>
</protein>